<dbReference type="CDD" id="cd06223">
    <property type="entry name" value="PRTases_typeI"/>
    <property type="match status" value="1"/>
</dbReference>
<dbReference type="PANTHER" id="PTHR43340">
    <property type="entry name" value="HYPOXANTHINE-GUANINE PHOSPHORIBOSYLTRANSFERASE"/>
    <property type="match status" value="1"/>
</dbReference>
<evidence type="ECO:0000256" key="14">
    <source>
        <dbReference type="ARBA" id="ARBA00049402"/>
    </source>
</evidence>
<dbReference type="GO" id="GO:0046100">
    <property type="term" value="P:hypoxanthine metabolic process"/>
    <property type="evidence" value="ECO:0007669"/>
    <property type="project" value="TreeGrafter"/>
</dbReference>
<comment type="catalytic activity">
    <reaction evidence="14">
        <text>IMP + diphosphate = hypoxanthine + 5-phospho-alpha-D-ribose 1-diphosphate</text>
        <dbReference type="Rhea" id="RHEA:17973"/>
        <dbReference type="ChEBI" id="CHEBI:17368"/>
        <dbReference type="ChEBI" id="CHEBI:33019"/>
        <dbReference type="ChEBI" id="CHEBI:58017"/>
        <dbReference type="ChEBI" id="CHEBI:58053"/>
        <dbReference type="EC" id="2.4.2.8"/>
    </reaction>
    <physiologicalReaction direction="right-to-left" evidence="14">
        <dbReference type="Rhea" id="RHEA:17975"/>
    </physiologicalReaction>
</comment>
<evidence type="ECO:0000256" key="13">
    <source>
        <dbReference type="ARBA" id="ARBA00048811"/>
    </source>
</evidence>
<comment type="catalytic activity">
    <reaction evidence="13">
        <text>GMP + diphosphate = guanine + 5-phospho-alpha-D-ribose 1-diphosphate</text>
        <dbReference type="Rhea" id="RHEA:25424"/>
        <dbReference type="ChEBI" id="CHEBI:16235"/>
        <dbReference type="ChEBI" id="CHEBI:33019"/>
        <dbReference type="ChEBI" id="CHEBI:58017"/>
        <dbReference type="ChEBI" id="CHEBI:58115"/>
        <dbReference type="EC" id="2.4.2.8"/>
    </reaction>
    <physiologicalReaction direction="right-to-left" evidence="13">
        <dbReference type="Rhea" id="RHEA:25426"/>
    </physiologicalReaction>
</comment>
<sequence>MPLPSVTVHDKTFELFISDEQIQSKIAELGQRLSADFASKKPLLIGVLNGSFMFASDLMKSINIDAEITFIKVSSYSGMQSQGKTKELIGLNEAIEGREVVVVEDIVDTGITMEGIVNELNKMGAASVEVASLLVKPDCLQRDVTVKYTGFEIPEKFVVGYGLDYDGLGRNLKDIYQLKQE</sequence>
<protein>
    <recommendedName>
        <fullName evidence="5 15">Hypoxanthine phosphoribosyltransferase</fullName>
        <ecNumber evidence="5 15">2.4.2.8</ecNumber>
    </recommendedName>
</protein>
<dbReference type="OrthoDB" id="9802824at2"/>
<evidence type="ECO:0000256" key="15">
    <source>
        <dbReference type="RuleBase" id="RU364099"/>
    </source>
</evidence>
<evidence type="ECO:0000256" key="6">
    <source>
        <dbReference type="ARBA" id="ARBA00022490"/>
    </source>
</evidence>
<proteinExistence type="inferred from homology"/>
<dbReference type="GO" id="GO:0000287">
    <property type="term" value="F:magnesium ion binding"/>
    <property type="evidence" value="ECO:0007669"/>
    <property type="project" value="TreeGrafter"/>
</dbReference>
<evidence type="ECO:0000256" key="1">
    <source>
        <dbReference type="ARBA" id="ARBA00001946"/>
    </source>
</evidence>
<evidence type="ECO:0000256" key="10">
    <source>
        <dbReference type="ARBA" id="ARBA00022726"/>
    </source>
</evidence>
<dbReference type="Pfam" id="PF00156">
    <property type="entry name" value="Pribosyltran"/>
    <property type="match status" value="1"/>
</dbReference>
<accession>A0A150XGF7</accession>
<organism evidence="17 18">
    <name type="scientific">Roseivirga spongicola</name>
    <dbReference type="NCBI Taxonomy" id="333140"/>
    <lineage>
        <taxon>Bacteria</taxon>
        <taxon>Pseudomonadati</taxon>
        <taxon>Bacteroidota</taxon>
        <taxon>Cytophagia</taxon>
        <taxon>Cytophagales</taxon>
        <taxon>Roseivirgaceae</taxon>
        <taxon>Roseivirga</taxon>
    </lineage>
</organism>
<dbReference type="AlphaFoldDB" id="A0A150XGF7"/>
<comment type="similarity">
    <text evidence="4 15">Belongs to the purine/pyrimidine phosphoribosyltransferase family.</text>
</comment>
<dbReference type="GO" id="GO:0004422">
    <property type="term" value="F:hypoxanthine phosphoribosyltransferase activity"/>
    <property type="evidence" value="ECO:0007669"/>
    <property type="project" value="InterPro"/>
</dbReference>
<evidence type="ECO:0000313" key="17">
    <source>
        <dbReference type="EMBL" id="KYG77779.1"/>
    </source>
</evidence>
<comment type="pathway">
    <text evidence="3 15">Purine metabolism; IMP biosynthesis via salvage pathway; IMP from hypoxanthine: step 1/1.</text>
</comment>
<dbReference type="GO" id="GO:0052657">
    <property type="term" value="F:guanine phosphoribosyltransferase activity"/>
    <property type="evidence" value="ECO:0007669"/>
    <property type="project" value="RHEA"/>
</dbReference>
<dbReference type="PANTHER" id="PTHR43340:SF1">
    <property type="entry name" value="HYPOXANTHINE PHOSPHORIBOSYLTRANSFERASE"/>
    <property type="match status" value="1"/>
</dbReference>
<dbReference type="Gene3D" id="3.40.50.2020">
    <property type="match status" value="1"/>
</dbReference>
<keyword evidence="8 15" id="KW-0808">Transferase</keyword>
<keyword evidence="18" id="KW-1185">Reference proteome</keyword>
<keyword evidence="11 15" id="KW-0547">Nucleotide-binding</keyword>
<keyword evidence="9 15" id="KW-0479">Metal-binding</keyword>
<evidence type="ECO:0000256" key="9">
    <source>
        <dbReference type="ARBA" id="ARBA00022723"/>
    </source>
</evidence>
<dbReference type="EC" id="2.4.2.8" evidence="5 15"/>
<reference evidence="17 18" key="1">
    <citation type="submission" date="2016-01" db="EMBL/GenBank/DDBJ databases">
        <title>Genome sequencing of Roseivirga spongicola UST030701-084.</title>
        <authorList>
            <person name="Selvaratnam C."/>
            <person name="Thevarajoo S."/>
            <person name="Goh K.M."/>
            <person name="Ee R."/>
            <person name="Chan K.-G."/>
            <person name="Chong C.S."/>
        </authorList>
    </citation>
    <scope>NUCLEOTIDE SEQUENCE [LARGE SCALE GENOMIC DNA]</scope>
    <source>
        <strain evidence="17 18">UST030701-084</strain>
    </source>
</reference>
<dbReference type="GO" id="GO:0006166">
    <property type="term" value="P:purine ribonucleoside salvage"/>
    <property type="evidence" value="ECO:0007669"/>
    <property type="project" value="UniProtKB-KW"/>
</dbReference>
<dbReference type="Proteomes" id="UP000075606">
    <property type="component" value="Unassembled WGS sequence"/>
</dbReference>
<evidence type="ECO:0000256" key="5">
    <source>
        <dbReference type="ARBA" id="ARBA00011895"/>
    </source>
</evidence>
<dbReference type="EMBL" id="LRPC01000001">
    <property type="protein sequence ID" value="KYG77779.1"/>
    <property type="molecule type" value="Genomic_DNA"/>
</dbReference>
<evidence type="ECO:0000256" key="3">
    <source>
        <dbReference type="ARBA" id="ARBA00004669"/>
    </source>
</evidence>
<feature type="domain" description="Phosphoribosyltransferase" evidence="16">
    <location>
        <begin position="21"/>
        <end position="165"/>
    </location>
</feature>
<evidence type="ECO:0000256" key="2">
    <source>
        <dbReference type="ARBA" id="ARBA00004496"/>
    </source>
</evidence>
<dbReference type="InterPro" id="IPR029057">
    <property type="entry name" value="PRTase-like"/>
</dbReference>
<keyword evidence="7 15" id="KW-0328">Glycosyltransferase</keyword>
<dbReference type="GO" id="GO:0006178">
    <property type="term" value="P:guanine salvage"/>
    <property type="evidence" value="ECO:0007669"/>
    <property type="project" value="TreeGrafter"/>
</dbReference>
<dbReference type="STRING" id="333140.AWW68_03150"/>
<dbReference type="UniPathway" id="UPA00591">
    <property type="reaction ID" value="UER00648"/>
</dbReference>
<evidence type="ECO:0000256" key="8">
    <source>
        <dbReference type="ARBA" id="ARBA00022679"/>
    </source>
</evidence>
<evidence type="ECO:0000256" key="11">
    <source>
        <dbReference type="ARBA" id="ARBA00022741"/>
    </source>
</evidence>
<keyword evidence="10 15" id="KW-0660">Purine salvage</keyword>
<dbReference type="GO" id="GO:0032264">
    <property type="term" value="P:IMP salvage"/>
    <property type="evidence" value="ECO:0007669"/>
    <property type="project" value="UniProtKB-UniPathway"/>
</dbReference>
<comment type="cofactor">
    <cofactor evidence="1 15">
        <name>Mg(2+)</name>
        <dbReference type="ChEBI" id="CHEBI:18420"/>
    </cofactor>
</comment>
<comment type="subcellular location">
    <subcellularLocation>
        <location evidence="2 15">Cytoplasm</location>
    </subcellularLocation>
</comment>
<dbReference type="GO" id="GO:0032263">
    <property type="term" value="P:GMP salvage"/>
    <property type="evidence" value="ECO:0007669"/>
    <property type="project" value="TreeGrafter"/>
</dbReference>
<evidence type="ECO:0000256" key="7">
    <source>
        <dbReference type="ARBA" id="ARBA00022676"/>
    </source>
</evidence>
<evidence type="ECO:0000259" key="16">
    <source>
        <dbReference type="Pfam" id="PF00156"/>
    </source>
</evidence>
<name>A0A150XGF7_9BACT</name>
<gene>
    <name evidence="17" type="ORF">AWW68_03150</name>
</gene>
<dbReference type="InterPro" id="IPR000836">
    <property type="entry name" value="PRTase_dom"/>
</dbReference>
<dbReference type="NCBIfam" id="TIGR01203">
    <property type="entry name" value="HGPRTase"/>
    <property type="match status" value="1"/>
</dbReference>
<dbReference type="InterPro" id="IPR005904">
    <property type="entry name" value="Hxn_phspho_trans"/>
</dbReference>
<evidence type="ECO:0000256" key="4">
    <source>
        <dbReference type="ARBA" id="ARBA00008391"/>
    </source>
</evidence>
<keyword evidence="6 15" id="KW-0963">Cytoplasm</keyword>
<dbReference type="InterPro" id="IPR050408">
    <property type="entry name" value="HGPRT"/>
</dbReference>
<dbReference type="SUPFAM" id="SSF53271">
    <property type="entry name" value="PRTase-like"/>
    <property type="match status" value="1"/>
</dbReference>
<dbReference type="GO" id="GO:0000166">
    <property type="term" value="F:nucleotide binding"/>
    <property type="evidence" value="ECO:0007669"/>
    <property type="project" value="UniProtKB-KW"/>
</dbReference>
<keyword evidence="12 15" id="KW-0460">Magnesium</keyword>
<evidence type="ECO:0000256" key="12">
    <source>
        <dbReference type="ARBA" id="ARBA00022842"/>
    </source>
</evidence>
<comment type="caution">
    <text evidence="17">The sequence shown here is derived from an EMBL/GenBank/DDBJ whole genome shotgun (WGS) entry which is preliminary data.</text>
</comment>
<dbReference type="RefSeq" id="WP_068216481.1">
    <property type="nucleotide sequence ID" value="NZ_LRPC01000001.1"/>
</dbReference>
<evidence type="ECO:0000313" key="18">
    <source>
        <dbReference type="Proteomes" id="UP000075606"/>
    </source>
</evidence>
<dbReference type="GO" id="GO:0005829">
    <property type="term" value="C:cytosol"/>
    <property type="evidence" value="ECO:0007669"/>
    <property type="project" value="TreeGrafter"/>
</dbReference>